<feature type="transmembrane region" description="Helical" evidence="2">
    <location>
        <begin position="112"/>
        <end position="133"/>
    </location>
</feature>
<feature type="region of interest" description="Disordered" evidence="1">
    <location>
        <begin position="143"/>
        <end position="163"/>
    </location>
</feature>
<organism evidence="3 4">
    <name type="scientific">Actinoplanes cyaneus</name>
    <dbReference type="NCBI Taxonomy" id="52696"/>
    <lineage>
        <taxon>Bacteria</taxon>
        <taxon>Bacillati</taxon>
        <taxon>Actinomycetota</taxon>
        <taxon>Actinomycetes</taxon>
        <taxon>Micromonosporales</taxon>
        <taxon>Micromonosporaceae</taxon>
        <taxon>Actinoplanes</taxon>
    </lineage>
</organism>
<dbReference type="RefSeq" id="WP_203751465.1">
    <property type="nucleotide sequence ID" value="NZ_BAAAUC010000010.1"/>
</dbReference>
<feature type="transmembrane region" description="Helical" evidence="2">
    <location>
        <begin position="51"/>
        <end position="74"/>
    </location>
</feature>
<dbReference type="Proteomes" id="UP000619479">
    <property type="component" value="Unassembled WGS sequence"/>
</dbReference>
<feature type="transmembrane region" description="Helical" evidence="2">
    <location>
        <begin position="81"/>
        <end position="100"/>
    </location>
</feature>
<evidence type="ECO:0000313" key="3">
    <source>
        <dbReference type="EMBL" id="GID69300.1"/>
    </source>
</evidence>
<comment type="caution">
    <text evidence="3">The sequence shown here is derived from an EMBL/GenBank/DDBJ whole genome shotgun (WGS) entry which is preliminary data.</text>
</comment>
<keyword evidence="2" id="KW-0812">Transmembrane</keyword>
<keyword evidence="4" id="KW-1185">Reference proteome</keyword>
<keyword evidence="2" id="KW-1133">Transmembrane helix</keyword>
<sequence length="163" mass="16901">MDHARAPKAAVAAAVIILVDAVVALLTAIAAVLPTFAFFMDGQPGSFRFRIAVATLAVMALLALVCPAAAVLVGAVRTRRAYLTGAAVTTVVALAAAAQAPLQRGWDSPVPLIVTVIVFTANILGLFLVIGCLRPDTVPPPAWREDNQDLVSRTAGEPPPSLR</sequence>
<feature type="transmembrane region" description="Helical" evidence="2">
    <location>
        <begin position="12"/>
        <end position="39"/>
    </location>
</feature>
<dbReference type="AlphaFoldDB" id="A0A919ING1"/>
<proteinExistence type="predicted"/>
<dbReference type="EMBL" id="BOMH01000059">
    <property type="protein sequence ID" value="GID69300.1"/>
    <property type="molecule type" value="Genomic_DNA"/>
</dbReference>
<keyword evidence="2" id="KW-0472">Membrane</keyword>
<evidence type="ECO:0000313" key="4">
    <source>
        <dbReference type="Proteomes" id="UP000619479"/>
    </source>
</evidence>
<protein>
    <submittedName>
        <fullName evidence="3">Uncharacterized protein</fullName>
    </submittedName>
</protein>
<gene>
    <name evidence="3" type="ORF">Acy02nite_71810</name>
</gene>
<evidence type="ECO:0000256" key="2">
    <source>
        <dbReference type="SAM" id="Phobius"/>
    </source>
</evidence>
<name>A0A919ING1_9ACTN</name>
<evidence type="ECO:0000256" key="1">
    <source>
        <dbReference type="SAM" id="MobiDB-lite"/>
    </source>
</evidence>
<accession>A0A919ING1</accession>
<reference evidence="3" key="1">
    <citation type="submission" date="2021-01" db="EMBL/GenBank/DDBJ databases">
        <title>Whole genome shotgun sequence of Actinoplanes cyaneus NBRC 14990.</title>
        <authorList>
            <person name="Komaki H."/>
            <person name="Tamura T."/>
        </authorList>
    </citation>
    <scope>NUCLEOTIDE SEQUENCE</scope>
    <source>
        <strain evidence="3">NBRC 14990</strain>
    </source>
</reference>